<dbReference type="PROSITE" id="PS50833">
    <property type="entry name" value="BRIX"/>
    <property type="match status" value="1"/>
</dbReference>
<dbReference type="Proteomes" id="UP000009082">
    <property type="component" value="Unassembled WGS sequence"/>
</dbReference>
<reference evidence="7" key="1">
    <citation type="journal article" date="2009" name="PLoS Pathog.">
        <title>Genomic analyses of the microsporidian Nosema ceranae, an emergent pathogen of honey bees.</title>
        <authorList>
            <person name="Cornman R.S."/>
            <person name="Chen Y.P."/>
            <person name="Schatz M.C."/>
            <person name="Street C."/>
            <person name="Zhao Y."/>
            <person name="Desany B."/>
            <person name="Egholm M."/>
            <person name="Hutchison S."/>
            <person name="Pettis J.S."/>
            <person name="Lipkin W.I."/>
            <person name="Evans J.D."/>
        </authorList>
    </citation>
    <scope>NUCLEOTIDE SEQUENCE [LARGE SCALE GENOMIC DNA]</scope>
    <source>
        <strain evidence="7">BRL01</strain>
    </source>
</reference>
<name>C4V723_VAIC1</name>
<evidence type="ECO:0000256" key="4">
    <source>
        <dbReference type="ARBA" id="ARBA00023242"/>
    </source>
</evidence>
<dbReference type="VEuPathDB" id="MicrosporidiaDB:NCER_100232"/>
<organism evidence="7">
    <name type="scientific">Vairimorpha ceranae (strain BRL01)</name>
    <name type="common">Microsporidian parasite</name>
    <name type="synonym">Nosema ceranae</name>
    <dbReference type="NCBI Taxonomy" id="578460"/>
    <lineage>
        <taxon>Eukaryota</taxon>
        <taxon>Fungi</taxon>
        <taxon>Fungi incertae sedis</taxon>
        <taxon>Microsporidia</taxon>
        <taxon>Nosematidae</taxon>
        <taxon>Vairimorpha</taxon>
    </lineage>
</organism>
<keyword evidence="3" id="KW-0690">Ribosome biogenesis</keyword>
<gene>
    <name evidence="6" type="ORF">NCER_100232</name>
</gene>
<evidence type="ECO:0000256" key="2">
    <source>
        <dbReference type="ARBA" id="ARBA00006369"/>
    </source>
</evidence>
<dbReference type="STRING" id="578460.C4V723"/>
<dbReference type="KEGG" id="nce:NCER_100232"/>
<dbReference type="OMA" id="AESKMHK"/>
<evidence type="ECO:0000256" key="1">
    <source>
        <dbReference type="ARBA" id="ARBA00004604"/>
    </source>
</evidence>
<dbReference type="InterPro" id="IPR026532">
    <property type="entry name" value="BRX1"/>
</dbReference>
<evidence type="ECO:0000313" key="7">
    <source>
        <dbReference type="Proteomes" id="UP000009082"/>
    </source>
</evidence>
<dbReference type="GO" id="GO:0019843">
    <property type="term" value="F:rRNA binding"/>
    <property type="evidence" value="ECO:0007669"/>
    <property type="project" value="InterPro"/>
</dbReference>
<keyword evidence="4" id="KW-0539">Nucleus</keyword>
<dbReference type="GO" id="GO:0005730">
    <property type="term" value="C:nucleolus"/>
    <property type="evidence" value="ECO:0007669"/>
    <property type="project" value="UniProtKB-SubCell"/>
</dbReference>
<proteinExistence type="inferred from homology"/>
<feature type="domain" description="Brix" evidence="5">
    <location>
        <begin position="1"/>
        <end position="178"/>
    </location>
</feature>
<dbReference type="PANTHER" id="PTHR13634">
    <property type="entry name" value="RIBOSOME BIOGENESIS PROTEIN BRIX"/>
    <property type="match status" value="1"/>
</dbReference>
<dbReference type="EMBL" id="ACOL01000010">
    <property type="protein sequence ID" value="EEQ82968.1"/>
    <property type="molecule type" value="Genomic_DNA"/>
</dbReference>
<dbReference type="AlphaFoldDB" id="C4V723"/>
<evidence type="ECO:0000313" key="6">
    <source>
        <dbReference type="EMBL" id="EEQ82968.1"/>
    </source>
</evidence>
<comment type="similarity">
    <text evidence="2">Belongs to the BRX1 family.</text>
</comment>
<dbReference type="PANTHER" id="PTHR13634:SF0">
    <property type="entry name" value="RIBOSOME BIOGENESIS PROTEIN BRX1 HOMOLOG"/>
    <property type="match status" value="1"/>
</dbReference>
<dbReference type="SMART" id="SM00879">
    <property type="entry name" value="Brix"/>
    <property type="match status" value="1"/>
</dbReference>
<protein>
    <recommendedName>
        <fullName evidence="5">Brix domain-containing protein</fullName>
    </recommendedName>
</protein>
<dbReference type="SUPFAM" id="SSF52954">
    <property type="entry name" value="Class II aaRS ABD-related"/>
    <property type="match status" value="1"/>
</dbReference>
<dbReference type="InterPro" id="IPR007109">
    <property type="entry name" value="Brix"/>
</dbReference>
<accession>C4V723</accession>
<comment type="subcellular location">
    <subcellularLocation>
        <location evidence="1">Nucleus</location>
        <location evidence="1">Nucleolus</location>
    </subcellularLocation>
</comment>
<sequence length="202" mass="23797">MTVLILSSRGSSSQTRYLIKDICKFIKCEEESKYDIKQNIRALVDLVDLHKCESIIYFETTKRNERVWFGLRHGISIKFNVLNLYTMKNLKFAVNCFKDCGHVLMFSGDFDKIDFLVSIKKVFTEVFKSNEIKDRALCFYWLDDKIWIRNYVIDGNDMKEIGPRLVLEVDKILENCFSGSVLYSKKVEDARNKYQESINHKL</sequence>
<dbReference type="HOGENOM" id="CLU_048373_2_0_1"/>
<dbReference type="Pfam" id="PF04427">
    <property type="entry name" value="Brix"/>
    <property type="match status" value="1"/>
</dbReference>
<dbReference type="OrthoDB" id="1638493at2759"/>
<evidence type="ECO:0000259" key="5">
    <source>
        <dbReference type="PROSITE" id="PS50833"/>
    </source>
</evidence>
<dbReference type="FunCoup" id="C4V723">
    <property type="interactions" value="188"/>
</dbReference>
<dbReference type="GO" id="GO:0000027">
    <property type="term" value="P:ribosomal large subunit assembly"/>
    <property type="evidence" value="ECO:0007669"/>
    <property type="project" value="TreeGrafter"/>
</dbReference>
<dbReference type="InParanoid" id="C4V723"/>
<evidence type="ECO:0000256" key="3">
    <source>
        <dbReference type="ARBA" id="ARBA00022517"/>
    </source>
</evidence>
<dbReference type="GO" id="GO:0006364">
    <property type="term" value="P:rRNA processing"/>
    <property type="evidence" value="ECO:0007669"/>
    <property type="project" value="InterPro"/>
</dbReference>